<reference evidence="1" key="1">
    <citation type="submission" date="2023-05" db="EMBL/GenBank/DDBJ databases">
        <authorList>
            <person name="Stuckert A."/>
        </authorList>
    </citation>
    <scope>NUCLEOTIDE SEQUENCE</scope>
</reference>
<protein>
    <submittedName>
        <fullName evidence="1">Uncharacterized protein</fullName>
    </submittedName>
</protein>
<proteinExistence type="predicted"/>
<evidence type="ECO:0000313" key="2">
    <source>
        <dbReference type="Proteomes" id="UP001162483"/>
    </source>
</evidence>
<accession>A0ABN9BL78</accession>
<gene>
    <name evidence="1" type="ORF">SPARVUS_LOCUS3137025</name>
</gene>
<dbReference type="EMBL" id="CATNWA010004651">
    <property type="protein sequence ID" value="CAI9548338.1"/>
    <property type="molecule type" value="Genomic_DNA"/>
</dbReference>
<comment type="caution">
    <text evidence="1">The sequence shown here is derived from an EMBL/GenBank/DDBJ whole genome shotgun (WGS) entry which is preliminary data.</text>
</comment>
<dbReference type="Proteomes" id="UP001162483">
    <property type="component" value="Unassembled WGS sequence"/>
</dbReference>
<keyword evidence="2" id="KW-1185">Reference proteome</keyword>
<organism evidence="1 2">
    <name type="scientific">Staurois parvus</name>
    <dbReference type="NCBI Taxonomy" id="386267"/>
    <lineage>
        <taxon>Eukaryota</taxon>
        <taxon>Metazoa</taxon>
        <taxon>Chordata</taxon>
        <taxon>Craniata</taxon>
        <taxon>Vertebrata</taxon>
        <taxon>Euteleostomi</taxon>
        <taxon>Amphibia</taxon>
        <taxon>Batrachia</taxon>
        <taxon>Anura</taxon>
        <taxon>Neobatrachia</taxon>
        <taxon>Ranoidea</taxon>
        <taxon>Ranidae</taxon>
        <taxon>Staurois</taxon>
    </lineage>
</organism>
<sequence length="50" mass="6120">ERIDPTTFTLSICDIQYIASFWFLHFIDTFFIIRDIDQCFPIFFQSRHTL</sequence>
<feature type="non-terminal residue" evidence="1">
    <location>
        <position position="1"/>
    </location>
</feature>
<name>A0ABN9BL78_9NEOB</name>
<evidence type="ECO:0000313" key="1">
    <source>
        <dbReference type="EMBL" id="CAI9548338.1"/>
    </source>
</evidence>